<dbReference type="CDD" id="cd03590">
    <property type="entry name" value="CLECT_DC-SIGN_like"/>
    <property type="match status" value="1"/>
</dbReference>
<dbReference type="KEGG" id="oau:120433456"/>
<name>A0A668U106_OREAU</name>
<dbReference type="PANTHER" id="PTHR22803">
    <property type="entry name" value="MANNOSE, PHOSPHOLIPASE, LECTIN RECEPTOR RELATED"/>
    <property type="match status" value="1"/>
</dbReference>
<dbReference type="Ensembl" id="ENSOABT00000034324.2">
    <property type="protein sequence ID" value="ENSOABP00000033395.2"/>
    <property type="gene ID" value="ENSOABG00000033841.1"/>
</dbReference>
<dbReference type="Pfam" id="PF00059">
    <property type="entry name" value="Lectin_C"/>
    <property type="match status" value="1"/>
</dbReference>
<dbReference type="GeneID" id="120433456"/>
<reference evidence="4" key="1">
    <citation type="submission" date="2025-08" db="UniProtKB">
        <authorList>
            <consortium name="Ensembl"/>
        </authorList>
    </citation>
    <scope>IDENTIFICATION</scope>
</reference>
<dbReference type="InterPro" id="IPR016187">
    <property type="entry name" value="CTDL_fold"/>
</dbReference>
<dbReference type="InterPro" id="IPR001304">
    <property type="entry name" value="C-type_lectin-like"/>
</dbReference>
<dbReference type="GO" id="GO:0030246">
    <property type="term" value="F:carbohydrate binding"/>
    <property type="evidence" value="ECO:0007669"/>
    <property type="project" value="UniProtKB-KW"/>
</dbReference>
<dbReference type="Gene3D" id="3.10.100.10">
    <property type="entry name" value="Mannose-Binding Protein A, subunit A"/>
    <property type="match status" value="1"/>
</dbReference>
<dbReference type="InterPro" id="IPR050111">
    <property type="entry name" value="C-type_lectin/snaclec_domain"/>
</dbReference>
<evidence type="ECO:0000256" key="2">
    <source>
        <dbReference type="ARBA" id="ARBA00023157"/>
    </source>
</evidence>
<dbReference type="InterPro" id="IPR033989">
    <property type="entry name" value="CD209-like_CTLD"/>
</dbReference>
<dbReference type="InterPro" id="IPR018378">
    <property type="entry name" value="C-type_lectin_CS"/>
</dbReference>
<dbReference type="RefSeq" id="XP_039455645.1">
    <property type="nucleotide sequence ID" value="XM_039599711.1"/>
</dbReference>
<dbReference type="PROSITE" id="PS50041">
    <property type="entry name" value="C_TYPE_LECTIN_2"/>
    <property type="match status" value="1"/>
</dbReference>
<protein>
    <recommendedName>
        <fullName evidence="3">C-type lectin domain-containing protein</fullName>
    </recommendedName>
</protein>
<keyword evidence="1" id="KW-0430">Lectin</keyword>
<reference evidence="4" key="2">
    <citation type="submission" date="2025-09" db="UniProtKB">
        <authorList>
            <consortium name="Ensembl"/>
        </authorList>
    </citation>
    <scope>IDENTIFICATION</scope>
</reference>
<dbReference type="AlphaFoldDB" id="A0A668U106"/>
<evidence type="ECO:0000256" key="1">
    <source>
        <dbReference type="ARBA" id="ARBA00022734"/>
    </source>
</evidence>
<keyword evidence="2" id="KW-1015">Disulfide bond</keyword>
<evidence type="ECO:0000313" key="4">
    <source>
        <dbReference type="Ensembl" id="ENSOABP00000033395.2"/>
    </source>
</evidence>
<dbReference type="Proteomes" id="UP000472276">
    <property type="component" value="Unassembled WGS sequence"/>
</dbReference>
<proteinExistence type="predicted"/>
<gene>
    <name evidence="4" type="primary">LOC120433456</name>
</gene>
<dbReference type="InterPro" id="IPR016186">
    <property type="entry name" value="C-type_lectin-like/link_sf"/>
</dbReference>
<sequence length="160" mass="18577">MTEERDLLRANLTENLKELERLQSLCKQKKTCPEGWSNFNHSCYLLSESSGSWDAARKDCRDRQADLVVINSPEEQTAILKIATEEAWIGLNDKEQEGTWKWVDGTPLILMYWKQNQPDNGGGVPKWGEEDCVHFSGNKKQSWNDRSCSDNYKWICEKQF</sequence>
<accession>A0A668U106</accession>
<feature type="domain" description="C-type lectin" evidence="3">
    <location>
        <begin position="39"/>
        <end position="157"/>
    </location>
</feature>
<evidence type="ECO:0000313" key="5">
    <source>
        <dbReference type="Proteomes" id="UP000472276"/>
    </source>
</evidence>
<organism evidence="4 5">
    <name type="scientific">Oreochromis aureus</name>
    <name type="common">Israeli tilapia</name>
    <name type="synonym">Chromis aureus</name>
    <dbReference type="NCBI Taxonomy" id="47969"/>
    <lineage>
        <taxon>Eukaryota</taxon>
        <taxon>Metazoa</taxon>
        <taxon>Chordata</taxon>
        <taxon>Craniata</taxon>
        <taxon>Vertebrata</taxon>
        <taxon>Euteleostomi</taxon>
        <taxon>Actinopterygii</taxon>
        <taxon>Neopterygii</taxon>
        <taxon>Teleostei</taxon>
        <taxon>Neoteleostei</taxon>
        <taxon>Acanthomorphata</taxon>
        <taxon>Ovalentaria</taxon>
        <taxon>Cichlomorphae</taxon>
        <taxon>Cichliformes</taxon>
        <taxon>Cichlidae</taxon>
        <taxon>African cichlids</taxon>
        <taxon>Pseudocrenilabrinae</taxon>
        <taxon>Oreochromini</taxon>
        <taxon>Oreochromis</taxon>
    </lineage>
</organism>
<keyword evidence="5" id="KW-1185">Reference proteome</keyword>
<dbReference type="SMART" id="SM00034">
    <property type="entry name" value="CLECT"/>
    <property type="match status" value="1"/>
</dbReference>
<dbReference type="SUPFAM" id="SSF56436">
    <property type="entry name" value="C-type lectin-like"/>
    <property type="match status" value="1"/>
</dbReference>
<evidence type="ECO:0000259" key="3">
    <source>
        <dbReference type="PROSITE" id="PS50041"/>
    </source>
</evidence>
<dbReference type="PROSITE" id="PS00615">
    <property type="entry name" value="C_TYPE_LECTIN_1"/>
    <property type="match status" value="1"/>
</dbReference>